<dbReference type="GO" id="GO:0005737">
    <property type="term" value="C:cytoplasm"/>
    <property type="evidence" value="ECO:0007669"/>
    <property type="project" value="TreeGrafter"/>
</dbReference>
<dbReference type="InterPro" id="IPR001509">
    <property type="entry name" value="Epimerase_deHydtase"/>
</dbReference>
<name>A0A6C0GPP0_9BACT</name>
<dbReference type="EMBL" id="CP048222">
    <property type="protein sequence ID" value="QHT69552.1"/>
    <property type="molecule type" value="Genomic_DNA"/>
</dbReference>
<evidence type="ECO:0000259" key="1">
    <source>
        <dbReference type="Pfam" id="PF01370"/>
    </source>
</evidence>
<dbReference type="Proteomes" id="UP000480178">
    <property type="component" value="Chromosome"/>
</dbReference>
<evidence type="ECO:0000313" key="2">
    <source>
        <dbReference type="EMBL" id="QHT69552.1"/>
    </source>
</evidence>
<dbReference type="RefSeq" id="WP_162445539.1">
    <property type="nucleotide sequence ID" value="NZ_CP048222.1"/>
</dbReference>
<dbReference type="SUPFAM" id="SSF51735">
    <property type="entry name" value="NAD(P)-binding Rossmann-fold domains"/>
    <property type="match status" value="1"/>
</dbReference>
<organism evidence="2 3">
    <name type="scientific">Rhodocytophaga rosea</name>
    <dbReference type="NCBI Taxonomy" id="2704465"/>
    <lineage>
        <taxon>Bacteria</taxon>
        <taxon>Pseudomonadati</taxon>
        <taxon>Bacteroidota</taxon>
        <taxon>Cytophagia</taxon>
        <taxon>Cytophagales</taxon>
        <taxon>Rhodocytophagaceae</taxon>
        <taxon>Rhodocytophaga</taxon>
    </lineage>
</organism>
<accession>A0A6C0GPP0</accession>
<dbReference type="GO" id="GO:0004029">
    <property type="term" value="F:aldehyde dehydrogenase (NAD+) activity"/>
    <property type="evidence" value="ECO:0007669"/>
    <property type="project" value="TreeGrafter"/>
</dbReference>
<evidence type="ECO:0000313" key="3">
    <source>
        <dbReference type="Proteomes" id="UP000480178"/>
    </source>
</evidence>
<feature type="domain" description="NAD-dependent epimerase/dehydratase" evidence="1">
    <location>
        <begin position="5"/>
        <end position="227"/>
    </location>
</feature>
<dbReference type="AlphaFoldDB" id="A0A6C0GPP0"/>
<gene>
    <name evidence="2" type="ORF">GXP67_24345</name>
</gene>
<dbReference type="InterPro" id="IPR036291">
    <property type="entry name" value="NAD(P)-bd_dom_sf"/>
</dbReference>
<proteinExistence type="predicted"/>
<reference evidence="2 3" key="1">
    <citation type="submission" date="2020-01" db="EMBL/GenBank/DDBJ databases">
        <authorList>
            <person name="Kim M.K."/>
        </authorList>
    </citation>
    <scope>NUCLEOTIDE SEQUENCE [LARGE SCALE GENOMIC DNA]</scope>
    <source>
        <strain evidence="2 3">172606-1</strain>
    </source>
</reference>
<dbReference type="Gene3D" id="3.40.50.720">
    <property type="entry name" value="NAD(P)-binding Rossmann-like Domain"/>
    <property type="match status" value="1"/>
</dbReference>
<dbReference type="KEGG" id="rhoz:GXP67_24345"/>
<sequence>MNKLVLVTGANGHLGLNTVRSLLNKGYQVKAFVRKTSDLQGLANLPLSLSYGDIRDLVALTKAAEGCEVIIHHAAVYKTWARSPEEVMEPAIVGTRNIFAAAVHAGIQRLIYTSSTYAIGTTTNAQTILTSKDWNQNENVPYGIAKTKSEQLAWELADQHNIPMISFCPGAIFGRYDYRVTPSNRMVLDMIRGMGMTVEGILATVDVRDVGNIHALAVEKGTIGERYIVTGQNHSMKEVGSIVNRLTHNIVPHMPFGRSINIGMAGMMEMVAKLSGWTPPFTVGMAKEYSHRYAQFDNSKTIKDFNYRFYTLEETIADTIKWFMFLHNIKLSKEVADQFKPENEWLEMKNKVSQQQPV</sequence>
<dbReference type="PANTHER" id="PTHR48079:SF6">
    <property type="entry name" value="NAD(P)-BINDING DOMAIN-CONTAINING PROTEIN-RELATED"/>
    <property type="match status" value="1"/>
</dbReference>
<keyword evidence="3" id="KW-1185">Reference proteome</keyword>
<protein>
    <submittedName>
        <fullName evidence="2">NAD-dependent epimerase/dehydratase family protein</fullName>
    </submittedName>
</protein>
<dbReference type="Pfam" id="PF01370">
    <property type="entry name" value="Epimerase"/>
    <property type="match status" value="1"/>
</dbReference>
<dbReference type="PANTHER" id="PTHR48079">
    <property type="entry name" value="PROTEIN YEEZ"/>
    <property type="match status" value="1"/>
</dbReference>
<dbReference type="InterPro" id="IPR051783">
    <property type="entry name" value="NAD(P)-dependent_oxidoreduct"/>
</dbReference>